<dbReference type="RefSeq" id="WP_283174176.1">
    <property type="nucleotide sequence ID" value="NZ_JAPNOA010000029.1"/>
</dbReference>
<comment type="caution">
    <text evidence="2">The sequence shown here is derived from an EMBL/GenBank/DDBJ whole genome shotgun (WGS) entry which is preliminary data.</text>
</comment>
<evidence type="ECO:0000313" key="3">
    <source>
        <dbReference type="Proteomes" id="UP001150830"/>
    </source>
</evidence>
<keyword evidence="3" id="KW-1185">Reference proteome</keyword>
<dbReference type="Proteomes" id="UP001150830">
    <property type="component" value="Unassembled WGS sequence"/>
</dbReference>
<sequence>MTRFLWLALWLGLANGAQAESCDVVLKSSDLKPIEINGQRLVVVDVALVTHSVATTGCVQVVDELLRLRQAIASRDQLLADFRQLTADYEGQLAQHGQVLDRSQRLNEDYSHLSEDFSQQLQSYQQITSDMSDVAHRLDDLAGEYRDLASDMLYRYRLGAALGGGSDGLAGQLQFGYDHLNLYLHNYDNHTSALVGAEIRF</sequence>
<gene>
    <name evidence="2" type="ORF">OUO13_12280</name>
</gene>
<accession>A0A9X3ENL6</accession>
<organism evidence="2 3">
    <name type="scientific">Parathalassolituus penaei</name>
    <dbReference type="NCBI Taxonomy" id="2997323"/>
    <lineage>
        <taxon>Bacteria</taxon>
        <taxon>Pseudomonadati</taxon>
        <taxon>Pseudomonadota</taxon>
        <taxon>Gammaproteobacteria</taxon>
        <taxon>Oceanospirillales</taxon>
        <taxon>Oceanospirillaceae</taxon>
        <taxon>Parathalassolituus</taxon>
    </lineage>
</organism>
<feature type="chain" id="PRO_5040891484" evidence="1">
    <location>
        <begin position="20"/>
        <end position="201"/>
    </location>
</feature>
<name>A0A9X3ENL6_9GAMM</name>
<protein>
    <submittedName>
        <fullName evidence="2">Uncharacterized protein</fullName>
    </submittedName>
</protein>
<feature type="signal peptide" evidence="1">
    <location>
        <begin position="1"/>
        <end position="19"/>
    </location>
</feature>
<dbReference type="EMBL" id="JAPNOA010000029">
    <property type="protein sequence ID" value="MCY0965968.1"/>
    <property type="molecule type" value="Genomic_DNA"/>
</dbReference>
<keyword evidence="1" id="KW-0732">Signal</keyword>
<reference evidence="2" key="1">
    <citation type="submission" date="2022-11" db="EMBL/GenBank/DDBJ databases">
        <title>Parathalassolutuus dongxingensis gen. nov., sp. nov., a novel member of family Oceanospirillaceae isolated from a coastal shrimp pond in Guangxi, China.</title>
        <authorList>
            <person name="Chen H."/>
        </authorList>
    </citation>
    <scope>NUCLEOTIDE SEQUENCE</scope>
    <source>
        <strain evidence="2">G-43</strain>
    </source>
</reference>
<evidence type="ECO:0000313" key="2">
    <source>
        <dbReference type="EMBL" id="MCY0965968.1"/>
    </source>
</evidence>
<dbReference type="AlphaFoldDB" id="A0A9X3ENL6"/>
<proteinExistence type="predicted"/>
<evidence type="ECO:0000256" key="1">
    <source>
        <dbReference type="SAM" id="SignalP"/>
    </source>
</evidence>